<accession>A0AAW2IWP0</accession>
<proteinExistence type="predicted"/>
<reference evidence="1" key="1">
    <citation type="submission" date="2020-06" db="EMBL/GenBank/DDBJ databases">
        <authorList>
            <person name="Li T."/>
            <person name="Hu X."/>
            <person name="Zhang T."/>
            <person name="Song X."/>
            <person name="Zhang H."/>
            <person name="Dai N."/>
            <person name="Sheng W."/>
            <person name="Hou X."/>
            <person name="Wei L."/>
        </authorList>
    </citation>
    <scope>NUCLEOTIDE SEQUENCE</scope>
    <source>
        <strain evidence="1">G01</strain>
        <tissue evidence="1">Leaf</tissue>
    </source>
</reference>
<reference evidence="1" key="2">
    <citation type="journal article" date="2024" name="Plant">
        <title>Genomic evolution and insights into agronomic trait innovations of Sesamum species.</title>
        <authorList>
            <person name="Miao H."/>
            <person name="Wang L."/>
            <person name="Qu L."/>
            <person name="Liu H."/>
            <person name="Sun Y."/>
            <person name="Le M."/>
            <person name="Wang Q."/>
            <person name="Wei S."/>
            <person name="Zheng Y."/>
            <person name="Lin W."/>
            <person name="Duan Y."/>
            <person name="Cao H."/>
            <person name="Xiong S."/>
            <person name="Wang X."/>
            <person name="Wei L."/>
            <person name="Li C."/>
            <person name="Ma Q."/>
            <person name="Ju M."/>
            <person name="Zhao R."/>
            <person name="Li G."/>
            <person name="Mu C."/>
            <person name="Tian Q."/>
            <person name="Mei H."/>
            <person name="Zhang T."/>
            <person name="Gao T."/>
            <person name="Zhang H."/>
        </authorList>
    </citation>
    <scope>NUCLEOTIDE SEQUENCE</scope>
    <source>
        <strain evidence="1">G01</strain>
    </source>
</reference>
<organism evidence="1">
    <name type="scientific">Sesamum angustifolium</name>
    <dbReference type="NCBI Taxonomy" id="2727405"/>
    <lineage>
        <taxon>Eukaryota</taxon>
        <taxon>Viridiplantae</taxon>
        <taxon>Streptophyta</taxon>
        <taxon>Embryophyta</taxon>
        <taxon>Tracheophyta</taxon>
        <taxon>Spermatophyta</taxon>
        <taxon>Magnoliopsida</taxon>
        <taxon>eudicotyledons</taxon>
        <taxon>Gunneridae</taxon>
        <taxon>Pentapetalae</taxon>
        <taxon>asterids</taxon>
        <taxon>lamiids</taxon>
        <taxon>Lamiales</taxon>
        <taxon>Pedaliaceae</taxon>
        <taxon>Sesamum</taxon>
    </lineage>
</organism>
<comment type="caution">
    <text evidence="1">The sequence shown here is derived from an EMBL/GenBank/DDBJ whole genome shotgun (WGS) entry which is preliminary data.</text>
</comment>
<dbReference type="EMBL" id="JACGWK010001526">
    <property type="protein sequence ID" value="KAL0286620.1"/>
    <property type="molecule type" value="Genomic_DNA"/>
</dbReference>
<gene>
    <name evidence="1" type="ORF">Sangu_2725600</name>
</gene>
<sequence>MCEAECFIFGDLHNCFNGKYLGVLGTPPRSFRVRRFRLSRKRRRYLDPASAVARTSFQNIAWAIPLQWMIGWG</sequence>
<evidence type="ECO:0000313" key="1">
    <source>
        <dbReference type="EMBL" id="KAL0286620.1"/>
    </source>
</evidence>
<name>A0AAW2IWP0_9LAMI</name>
<protein>
    <submittedName>
        <fullName evidence="1">Uncharacterized protein</fullName>
    </submittedName>
</protein>
<dbReference type="AlphaFoldDB" id="A0AAW2IWP0"/>